<evidence type="ECO:0008006" key="4">
    <source>
        <dbReference type="Google" id="ProtNLM"/>
    </source>
</evidence>
<gene>
    <name evidence="2" type="ORF">BDV96DRAFT_642482</name>
</gene>
<organism evidence="2 3">
    <name type="scientific">Lophiotrema nucula</name>
    <dbReference type="NCBI Taxonomy" id="690887"/>
    <lineage>
        <taxon>Eukaryota</taxon>
        <taxon>Fungi</taxon>
        <taxon>Dikarya</taxon>
        <taxon>Ascomycota</taxon>
        <taxon>Pezizomycotina</taxon>
        <taxon>Dothideomycetes</taxon>
        <taxon>Pleosporomycetidae</taxon>
        <taxon>Pleosporales</taxon>
        <taxon>Lophiotremataceae</taxon>
        <taxon>Lophiotrema</taxon>
    </lineage>
</organism>
<name>A0A6A5ZLY8_9PLEO</name>
<feature type="chain" id="PRO_5025562379" description="AA1-like domain-containing protein" evidence="1">
    <location>
        <begin position="17"/>
        <end position="158"/>
    </location>
</feature>
<dbReference type="Proteomes" id="UP000799770">
    <property type="component" value="Unassembled WGS sequence"/>
</dbReference>
<accession>A0A6A5ZLY8</accession>
<keyword evidence="1" id="KW-0732">Signal</keyword>
<feature type="signal peptide" evidence="1">
    <location>
        <begin position="1"/>
        <end position="16"/>
    </location>
</feature>
<keyword evidence="3" id="KW-1185">Reference proteome</keyword>
<evidence type="ECO:0000313" key="2">
    <source>
        <dbReference type="EMBL" id="KAF2119458.1"/>
    </source>
</evidence>
<proteinExistence type="predicted"/>
<protein>
    <recommendedName>
        <fullName evidence="4">AA1-like domain-containing protein</fullName>
    </recommendedName>
</protein>
<reference evidence="2" key="1">
    <citation type="journal article" date="2020" name="Stud. Mycol.">
        <title>101 Dothideomycetes genomes: a test case for predicting lifestyles and emergence of pathogens.</title>
        <authorList>
            <person name="Haridas S."/>
            <person name="Albert R."/>
            <person name="Binder M."/>
            <person name="Bloem J."/>
            <person name="Labutti K."/>
            <person name="Salamov A."/>
            <person name="Andreopoulos B."/>
            <person name="Baker S."/>
            <person name="Barry K."/>
            <person name="Bills G."/>
            <person name="Bluhm B."/>
            <person name="Cannon C."/>
            <person name="Castanera R."/>
            <person name="Culley D."/>
            <person name="Daum C."/>
            <person name="Ezra D."/>
            <person name="Gonzalez J."/>
            <person name="Henrissat B."/>
            <person name="Kuo A."/>
            <person name="Liang C."/>
            <person name="Lipzen A."/>
            <person name="Lutzoni F."/>
            <person name="Magnuson J."/>
            <person name="Mondo S."/>
            <person name="Nolan M."/>
            <person name="Ohm R."/>
            <person name="Pangilinan J."/>
            <person name="Park H.-J."/>
            <person name="Ramirez L."/>
            <person name="Alfaro M."/>
            <person name="Sun H."/>
            <person name="Tritt A."/>
            <person name="Yoshinaga Y."/>
            <person name="Zwiers L.-H."/>
            <person name="Turgeon B."/>
            <person name="Goodwin S."/>
            <person name="Spatafora J."/>
            <person name="Crous P."/>
            <person name="Grigoriev I."/>
        </authorList>
    </citation>
    <scope>NUCLEOTIDE SEQUENCE</scope>
    <source>
        <strain evidence="2">CBS 627.86</strain>
    </source>
</reference>
<dbReference type="EMBL" id="ML977315">
    <property type="protein sequence ID" value="KAF2119458.1"/>
    <property type="molecule type" value="Genomic_DNA"/>
</dbReference>
<dbReference type="AlphaFoldDB" id="A0A6A5ZLY8"/>
<evidence type="ECO:0000256" key="1">
    <source>
        <dbReference type="SAM" id="SignalP"/>
    </source>
</evidence>
<evidence type="ECO:0000313" key="3">
    <source>
        <dbReference type="Proteomes" id="UP000799770"/>
    </source>
</evidence>
<sequence>MRLNTVLALIPTMTLASPLGLRQAAPTNVTFTVTDFKAFMADPNIEGVQSNLTFHVTDSREQVDCVIPPTYFWLYAITALYEYCPSQGPERPNGFSFTFQDGSVGVRRGWVEGNKTYTASGSLNPYWAEGVNKTTTPTGTWVTRSEPWTIPVTRLTSA</sequence>
<dbReference type="OrthoDB" id="3782277at2759"/>